<dbReference type="PANTHER" id="PTHR31013">
    <property type="entry name" value="THAUMATIN FAMILY PROTEIN-RELATED"/>
    <property type="match status" value="1"/>
</dbReference>
<gene>
    <name evidence="2" type="ORF">HK100_012407</name>
</gene>
<dbReference type="Gene3D" id="2.60.110.10">
    <property type="entry name" value="Thaumatin"/>
    <property type="match status" value="1"/>
</dbReference>
<dbReference type="PANTHER" id="PTHR31013:SF2">
    <property type="entry name" value="THAUMATIN-LIKE PROTEIN"/>
    <property type="match status" value="1"/>
</dbReference>
<feature type="signal peptide" evidence="1">
    <location>
        <begin position="1"/>
        <end position="15"/>
    </location>
</feature>
<organism evidence="2 3">
    <name type="scientific">Physocladia obscura</name>
    <dbReference type="NCBI Taxonomy" id="109957"/>
    <lineage>
        <taxon>Eukaryota</taxon>
        <taxon>Fungi</taxon>
        <taxon>Fungi incertae sedis</taxon>
        <taxon>Chytridiomycota</taxon>
        <taxon>Chytridiomycota incertae sedis</taxon>
        <taxon>Chytridiomycetes</taxon>
        <taxon>Chytridiales</taxon>
        <taxon>Chytriomycetaceae</taxon>
        <taxon>Physocladia</taxon>
    </lineage>
</organism>
<evidence type="ECO:0000313" key="3">
    <source>
        <dbReference type="Proteomes" id="UP001211907"/>
    </source>
</evidence>
<proteinExistence type="predicted"/>
<evidence type="ECO:0000313" key="2">
    <source>
        <dbReference type="EMBL" id="KAJ3121364.1"/>
    </source>
</evidence>
<dbReference type="Pfam" id="PF00314">
    <property type="entry name" value="Thaumatin"/>
    <property type="match status" value="1"/>
</dbReference>
<feature type="chain" id="PRO_5041991017" description="Apple domain-containing protein" evidence="1">
    <location>
        <begin position="16"/>
        <end position="414"/>
    </location>
</feature>
<keyword evidence="1" id="KW-0732">Signal</keyword>
<dbReference type="Proteomes" id="UP001211907">
    <property type="component" value="Unassembled WGS sequence"/>
</dbReference>
<dbReference type="EMBL" id="JADGJH010000886">
    <property type="protein sequence ID" value="KAJ3121364.1"/>
    <property type="molecule type" value="Genomic_DNA"/>
</dbReference>
<dbReference type="SUPFAM" id="SSF49870">
    <property type="entry name" value="Osmotin, thaumatin-like protein"/>
    <property type="match status" value="1"/>
</dbReference>
<dbReference type="AlphaFoldDB" id="A0AAD5XFX9"/>
<evidence type="ECO:0000256" key="1">
    <source>
        <dbReference type="SAM" id="SignalP"/>
    </source>
</evidence>
<dbReference type="InterPro" id="IPR001938">
    <property type="entry name" value="Thaumatin"/>
</dbReference>
<dbReference type="SMART" id="SM00205">
    <property type="entry name" value="THN"/>
    <property type="match status" value="1"/>
</dbReference>
<sequence length="414" mass="42159">MILNAVLLFTASVMATRSMTLVNNCGTELTVSFTAGSTSSAIGSVNIGNGGSAAVSYPNGWSGNIHACPTSGVCGPVTLAEFTLNGGSIDTYDISVINGFNYPLEMRPVSPPLNANDPYTCGTPGAVSPNTATGSCAWTGTPPSQYFYAVGNVGASCTTSSQCSSGQVCGLNIATPLGRSLNCGTFAGYWGPEQTVTYLYGGSFSTSDPNFELFGCVGANSQSCYTAGASSSCCGCENWNALGITVPSNTAQCANSNPSWISTVLPTLEWMKESCPTAYTYPFDDKSSTFTCPSTVSYTVTWCPNGVTLNGSGSTSSGGGSTGSSGNGTPPSSNGFSFAAAGQIEWASGCDWTGGDIANELTTGELCGATCEGYSGCTRFTWTTYNGGTCWLKNNSAAGPISNSLSGTVCGYIV</sequence>
<dbReference type="InterPro" id="IPR037176">
    <property type="entry name" value="Osmotin/thaumatin-like_sf"/>
</dbReference>
<accession>A0AAD5XFX9</accession>
<reference evidence="2" key="1">
    <citation type="submission" date="2020-05" db="EMBL/GenBank/DDBJ databases">
        <title>Phylogenomic resolution of chytrid fungi.</title>
        <authorList>
            <person name="Stajich J.E."/>
            <person name="Amses K."/>
            <person name="Simmons R."/>
            <person name="Seto K."/>
            <person name="Myers J."/>
            <person name="Bonds A."/>
            <person name="Quandt C.A."/>
            <person name="Barry K."/>
            <person name="Liu P."/>
            <person name="Grigoriev I."/>
            <person name="Longcore J.E."/>
            <person name="James T.Y."/>
        </authorList>
    </citation>
    <scope>NUCLEOTIDE SEQUENCE</scope>
    <source>
        <strain evidence="2">JEL0513</strain>
    </source>
</reference>
<dbReference type="PROSITE" id="PS51367">
    <property type="entry name" value="THAUMATIN_2"/>
    <property type="match status" value="1"/>
</dbReference>
<dbReference type="Gene3D" id="3.50.4.10">
    <property type="entry name" value="Hepatocyte Growth Factor"/>
    <property type="match status" value="1"/>
</dbReference>
<comment type="caution">
    <text evidence="2">The sequence shown here is derived from an EMBL/GenBank/DDBJ whole genome shotgun (WGS) entry which is preliminary data.</text>
</comment>
<evidence type="ECO:0008006" key="4">
    <source>
        <dbReference type="Google" id="ProtNLM"/>
    </source>
</evidence>
<protein>
    <recommendedName>
        <fullName evidence="4">Apple domain-containing protein</fullName>
    </recommendedName>
</protein>
<keyword evidence="3" id="KW-1185">Reference proteome</keyword>
<name>A0AAD5XFX9_9FUNG</name>